<keyword evidence="5" id="KW-0547">Nucleotide-binding</keyword>
<dbReference type="Gene3D" id="2.30.30.490">
    <property type="match status" value="1"/>
</dbReference>
<comment type="caution">
    <text evidence="8">The sequence shown here is derived from an EMBL/GenBank/DDBJ whole genome shotgun (WGS) entry which is preliminary data.</text>
</comment>
<protein>
    <recommendedName>
        <fullName evidence="5">Origin recognition complex subunit 1</fullName>
    </recommendedName>
</protein>
<dbReference type="InterPro" id="IPR050311">
    <property type="entry name" value="ORC1/CDC6"/>
</dbReference>
<organism evidence="8 9">
    <name type="scientific">Saccharomycopsis crataegensis</name>
    <dbReference type="NCBI Taxonomy" id="43959"/>
    <lineage>
        <taxon>Eukaryota</taxon>
        <taxon>Fungi</taxon>
        <taxon>Dikarya</taxon>
        <taxon>Ascomycota</taxon>
        <taxon>Saccharomycotina</taxon>
        <taxon>Saccharomycetes</taxon>
        <taxon>Saccharomycopsidaceae</taxon>
        <taxon>Saccharomycopsis</taxon>
    </lineage>
</organism>
<comment type="function">
    <text evidence="5">Component of the origin recognition complex (ORC) that binds origins of replication. DNA-binding is ATP-dependent, however specific DNA sequences that define origins of replication have not been identified so far. ORC is required to assemble the pre-replication complex necessary to initiate DNA replication.</text>
</comment>
<dbReference type="InterPro" id="IPR041083">
    <property type="entry name" value="AAA_lid_10"/>
</dbReference>
<dbReference type="Pfam" id="PF13191">
    <property type="entry name" value="AAA_16"/>
    <property type="match status" value="1"/>
</dbReference>
<dbReference type="InterPro" id="IPR043151">
    <property type="entry name" value="BAH_sf"/>
</dbReference>
<dbReference type="InterPro" id="IPR027417">
    <property type="entry name" value="P-loop_NTPase"/>
</dbReference>
<dbReference type="GeneID" id="90072607"/>
<proteinExistence type="inferred from homology"/>
<reference evidence="8 9" key="1">
    <citation type="journal article" date="2023" name="Elife">
        <title>Identification of key yeast species and microbe-microbe interactions impacting larval growth of Drosophila in the wild.</title>
        <authorList>
            <person name="Mure A."/>
            <person name="Sugiura Y."/>
            <person name="Maeda R."/>
            <person name="Honda K."/>
            <person name="Sakurai N."/>
            <person name="Takahashi Y."/>
            <person name="Watada M."/>
            <person name="Katoh T."/>
            <person name="Gotoh A."/>
            <person name="Gotoh Y."/>
            <person name="Taniguchi I."/>
            <person name="Nakamura K."/>
            <person name="Hayashi T."/>
            <person name="Katayama T."/>
            <person name="Uemura T."/>
            <person name="Hattori Y."/>
        </authorList>
    </citation>
    <scope>NUCLEOTIDE SEQUENCE [LARGE SCALE GENOMIC DNA]</scope>
    <source>
        <strain evidence="8 9">SC-9</strain>
    </source>
</reference>
<evidence type="ECO:0000256" key="6">
    <source>
        <dbReference type="SAM" id="MobiDB-lite"/>
    </source>
</evidence>
<sequence length="893" mass="102288">MAHTPADFQGWEFGQRDAIFQLDGEETSKRVRASRRSSRMTRGKQGSFRDDPFSIILKRGDDNLVIQSGDCILYNERFYYDRQNHKKINRAFDEVLLIKNVRLNTDEYVDVSAISLKTNQFVFDAFNGARVKSTVDLDTIDDQELFISPKQKNVYCTHIIKKIDVYSFKKYQLLKDKQKRQSYFCQRAIDATYFSQAFDYEELLEDLMKNVDKFSQFMKKLLYDENEEYLKSIRKHAMPTTPKKPKKPFINKSKLKTMLVGDELESPPEEGEDEPSNNQQDGSSSDYEMNEGESSESDVSMEDVMVNDDDDDEGDDYEDTLASTRRTRKARRTQSPKKSRKRLKKKKQRQSPVKKSVSESTPSIPSRVLKLEEDTGDIGTLGAIDEGNPSRKRIGFQNAKEQLHTSTLGASLPCREEEFAQLYLTLESLITQQMGSCIYISGTPGTGKTATIRKVVSELVQRMENNEIMGAMEKRIHELEAAKTKHPKKKSELSTTQIVINGLKDIKKMSLSDLQYVSAKMSEKVMKGEDKAYEYLDSFDYVEINGLKLISPNACYEILWEKISGKRVSANSAKNLIESYLSDDKNTNKRPLVVLMDEIDQIITKNQSIMYNFFNWPTYPNSKLIVIAIANTMDLPERVLTNKISSRLGLTRLLFPGYTHDQLSIIIDKRISNMNKKNDSLQISLRFEKSAIEFASRKVASVSGDARRGLSICRRAVEIAEEEYVQKGKENSSKKPITDANGVYYVRIHHVIKAIQETTYSPTAVFVMNLSVLGKILLAAILRRQKFTGFPENEMNDIIDEMKRIINMEFLNVNDRNLKSGLIKDKNIFEAFFVTPTNQLMGLQFLINQLVEAGVITQEENKANKSRLVKLCIPDDEVHNALRKEKMFQKILG</sequence>
<dbReference type="InterPro" id="IPR048867">
    <property type="entry name" value="WHD_ORC1"/>
</dbReference>
<dbReference type="Proteomes" id="UP001360560">
    <property type="component" value="Unassembled WGS sequence"/>
</dbReference>
<evidence type="ECO:0000313" key="8">
    <source>
        <dbReference type="EMBL" id="GMM34628.1"/>
    </source>
</evidence>
<feature type="compositionally biased region" description="Basic residues" evidence="6">
    <location>
        <begin position="325"/>
        <end position="349"/>
    </location>
</feature>
<feature type="compositionally biased region" description="Polar residues" evidence="6">
    <location>
        <begin position="277"/>
        <end position="287"/>
    </location>
</feature>
<keyword evidence="3 5" id="KW-0238">DNA-binding</keyword>
<dbReference type="GO" id="GO:0005524">
    <property type="term" value="F:ATP binding"/>
    <property type="evidence" value="ECO:0007669"/>
    <property type="project" value="UniProtKB-KW"/>
</dbReference>
<keyword evidence="5" id="KW-0067">ATP-binding</keyword>
<dbReference type="PANTHER" id="PTHR10763:SF23">
    <property type="entry name" value="ORIGIN RECOGNITION COMPLEX SUBUNIT 1"/>
    <property type="match status" value="1"/>
</dbReference>
<dbReference type="GO" id="GO:0005664">
    <property type="term" value="C:nuclear origin of replication recognition complex"/>
    <property type="evidence" value="ECO:0007669"/>
    <property type="project" value="TreeGrafter"/>
</dbReference>
<evidence type="ECO:0000256" key="3">
    <source>
        <dbReference type="ARBA" id="ARBA00023125"/>
    </source>
</evidence>
<comment type="subunit">
    <text evidence="5">ORC is composed of six subunits.</text>
</comment>
<accession>A0AAV5QIN4</accession>
<dbReference type="Pfam" id="PF17872">
    <property type="entry name" value="AAA_lid_10"/>
    <property type="match status" value="1"/>
</dbReference>
<dbReference type="AlphaFoldDB" id="A0AAV5QIN4"/>
<keyword evidence="9" id="KW-1185">Reference proteome</keyword>
<dbReference type="Gene3D" id="3.40.50.300">
    <property type="entry name" value="P-loop containing nucleotide triphosphate hydrolases"/>
    <property type="match status" value="2"/>
</dbReference>
<dbReference type="GO" id="GO:0006270">
    <property type="term" value="P:DNA replication initiation"/>
    <property type="evidence" value="ECO:0007669"/>
    <property type="project" value="TreeGrafter"/>
</dbReference>
<feature type="compositionally biased region" description="Acidic residues" evidence="6">
    <location>
        <begin position="288"/>
        <end position="319"/>
    </location>
</feature>
<dbReference type="GO" id="GO:0033314">
    <property type="term" value="P:mitotic DNA replication checkpoint signaling"/>
    <property type="evidence" value="ECO:0007669"/>
    <property type="project" value="TreeGrafter"/>
</dbReference>
<comment type="subcellular location">
    <subcellularLocation>
        <location evidence="1 5">Nucleus</location>
    </subcellularLocation>
</comment>
<gene>
    <name evidence="8" type="ORF">DASC09_019530</name>
</gene>
<keyword evidence="4 5" id="KW-0539">Nucleus</keyword>
<feature type="compositionally biased region" description="Acidic residues" evidence="6">
    <location>
        <begin position="262"/>
        <end position="275"/>
    </location>
</feature>
<dbReference type="PANTHER" id="PTHR10763">
    <property type="entry name" value="CELL DIVISION CONTROL PROTEIN 6-RELATED"/>
    <property type="match status" value="1"/>
</dbReference>
<evidence type="ECO:0000259" key="7">
    <source>
        <dbReference type="SMART" id="SM00382"/>
    </source>
</evidence>
<evidence type="ECO:0000256" key="2">
    <source>
        <dbReference type="ARBA" id="ARBA00022705"/>
    </source>
</evidence>
<dbReference type="GO" id="GO:0003688">
    <property type="term" value="F:DNA replication origin binding"/>
    <property type="evidence" value="ECO:0007669"/>
    <property type="project" value="TreeGrafter"/>
</dbReference>
<name>A0AAV5QIN4_9ASCO</name>
<evidence type="ECO:0000256" key="4">
    <source>
        <dbReference type="ARBA" id="ARBA00023242"/>
    </source>
</evidence>
<evidence type="ECO:0000313" key="9">
    <source>
        <dbReference type="Proteomes" id="UP001360560"/>
    </source>
</evidence>
<dbReference type="RefSeq" id="XP_064851628.1">
    <property type="nucleotide sequence ID" value="XM_064995556.1"/>
</dbReference>
<evidence type="ECO:0000256" key="5">
    <source>
        <dbReference type="RuleBase" id="RU365058"/>
    </source>
</evidence>
<dbReference type="SMART" id="SM00382">
    <property type="entry name" value="AAA"/>
    <property type="match status" value="1"/>
</dbReference>
<feature type="region of interest" description="Disordered" evidence="6">
    <location>
        <begin position="262"/>
        <end position="371"/>
    </location>
</feature>
<dbReference type="SUPFAM" id="SSF82061">
    <property type="entry name" value="BAH domain"/>
    <property type="match status" value="1"/>
</dbReference>
<evidence type="ECO:0000256" key="1">
    <source>
        <dbReference type="ARBA" id="ARBA00004123"/>
    </source>
</evidence>
<feature type="domain" description="AAA+ ATPase" evidence="7">
    <location>
        <begin position="434"/>
        <end position="654"/>
    </location>
</feature>
<dbReference type="SUPFAM" id="SSF52540">
    <property type="entry name" value="P-loop containing nucleoside triphosphate hydrolases"/>
    <property type="match status" value="1"/>
</dbReference>
<dbReference type="InterPro" id="IPR041664">
    <property type="entry name" value="AAA_16"/>
</dbReference>
<dbReference type="EMBL" id="BTFZ01000003">
    <property type="protein sequence ID" value="GMM34628.1"/>
    <property type="molecule type" value="Genomic_DNA"/>
</dbReference>
<dbReference type="InterPro" id="IPR003593">
    <property type="entry name" value="AAA+_ATPase"/>
</dbReference>
<comment type="similarity">
    <text evidence="5">Belongs to the ORC1 family.</text>
</comment>
<keyword evidence="2 5" id="KW-0235">DNA replication</keyword>
<dbReference type="Pfam" id="PF21312">
    <property type="entry name" value="WHD_ORC1"/>
    <property type="match status" value="1"/>
</dbReference>